<evidence type="ECO:0000256" key="4">
    <source>
        <dbReference type="ARBA" id="ARBA00022692"/>
    </source>
</evidence>
<accession>A0A0P1LJ42</accession>
<feature type="transmembrane region" description="Helical" evidence="7">
    <location>
        <begin position="281"/>
        <end position="299"/>
    </location>
</feature>
<evidence type="ECO:0000256" key="3">
    <source>
        <dbReference type="ARBA" id="ARBA00022475"/>
    </source>
</evidence>
<dbReference type="Pfam" id="PF00482">
    <property type="entry name" value="T2SSF"/>
    <property type="match status" value="2"/>
</dbReference>
<feature type="transmembrane region" description="Helical" evidence="7">
    <location>
        <begin position="431"/>
        <end position="450"/>
    </location>
</feature>
<name>A0A0P1LJ42_9BACT</name>
<keyword evidence="3" id="KW-1003">Cell membrane</keyword>
<evidence type="ECO:0000256" key="7">
    <source>
        <dbReference type="SAM" id="Phobius"/>
    </source>
</evidence>
<dbReference type="RefSeq" id="WP_075426403.1">
    <property type="nucleotide sequence ID" value="NZ_CZVJ01000004.1"/>
</dbReference>
<evidence type="ECO:0000259" key="8">
    <source>
        <dbReference type="Pfam" id="PF00482"/>
    </source>
</evidence>
<accession>A0A0N7MPL2</accession>
<dbReference type="GO" id="GO:0005886">
    <property type="term" value="C:plasma membrane"/>
    <property type="evidence" value="ECO:0007669"/>
    <property type="project" value="UniProtKB-SubCell"/>
</dbReference>
<accession>A0A0P1M6W0</accession>
<dbReference type="Proteomes" id="UP000182011">
    <property type="component" value="Unassembled WGS sequence"/>
</dbReference>
<feature type="transmembrane region" description="Helical" evidence="7">
    <location>
        <begin position="227"/>
        <end position="249"/>
    </location>
</feature>
<evidence type="ECO:0000313" key="10">
    <source>
        <dbReference type="Proteomes" id="UP000182011"/>
    </source>
</evidence>
<dbReference type="InterPro" id="IPR018076">
    <property type="entry name" value="T2SS_GspF_dom"/>
</dbReference>
<dbReference type="EMBL" id="FAOP01000009">
    <property type="protein sequence ID" value="CUU08414.1"/>
    <property type="molecule type" value="Genomic_DNA"/>
</dbReference>
<dbReference type="STRING" id="1633631.GCA_001442925_02079"/>
<comment type="subcellular location">
    <subcellularLocation>
        <location evidence="1">Cell membrane</location>
        <topology evidence="1">Multi-pass membrane protein</topology>
    </subcellularLocation>
</comment>
<keyword evidence="5 7" id="KW-1133">Transmembrane helix</keyword>
<dbReference type="InterPro" id="IPR042094">
    <property type="entry name" value="T2SS_GspF_sf"/>
</dbReference>
<dbReference type="Gene3D" id="1.20.81.30">
    <property type="entry name" value="Type II secretion system (T2SS), domain F"/>
    <property type="match status" value="2"/>
</dbReference>
<feature type="domain" description="Type II secretion system protein GspF" evidence="8">
    <location>
        <begin position="127"/>
        <end position="250"/>
    </location>
</feature>
<gene>
    <name evidence="9" type="ORF">JGI4_02086</name>
</gene>
<evidence type="ECO:0000256" key="1">
    <source>
        <dbReference type="ARBA" id="ARBA00004651"/>
    </source>
</evidence>
<evidence type="ECO:0000256" key="5">
    <source>
        <dbReference type="ARBA" id="ARBA00022989"/>
    </source>
</evidence>
<sequence length="472" mass="53729">MLDASPLIFNLFFGRWFRLPDYRFEGLTLTGRPVQGIITADNLSEAKKKIKALADQRKIKITKIQKRRTFIYKVQRDSEKPITGEQKAFTKEEVRQALEKLGYKVVSIQPKVLDFKFKPPDTEIVTFVRVSADLLREKLPYNEILQLLINDVQHPTLREALREINNDLRQGKDSEEAFIKQERVLGKFTARMLGLASKSGNMADIYESTAKFLERNAEFKKNLKSALIMPVFTLIVLFIAVVFYVAYIFPETAELFLKLGTELPPMTAATLKLSYFLTENITFILLGLVLISVAFIYFIRTPKGQFLRDKYIIKLPVLGPLIHKTTIEIFCRVFYALYTGSGENIDAIRLAAEACGNKYMEHQIKTIAIPMMLSQGKGLTEAFEATGVFTKTALARFHSGAETGTVKQTALQIANYYEKETVYKLKNAVDFIQLMIAMIIMIVMTLLTLVSSETAMVKPKTPYTIILPFQIF</sequence>
<organism evidence="9 10">
    <name type="scientific">Candidatus Kryptonium thompsonii</name>
    <dbReference type="NCBI Taxonomy" id="1633631"/>
    <lineage>
        <taxon>Bacteria</taxon>
        <taxon>Pseudomonadati</taxon>
        <taxon>Candidatus Kryptoniota</taxon>
        <taxon>Candidatus Kryptonium</taxon>
    </lineage>
</organism>
<feature type="domain" description="Type II secretion system protein GspF" evidence="8">
    <location>
        <begin position="330"/>
        <end position="450"/>
    </location>
</feature>
<accession>A0A0S4NB57</accession>
<protein>
    <submittedName>
        <fullName evidence="9">Type IV pilus assembly protein PilC</fullName>
    </submittedName>
</protein>
<dbReference type="PANTHER" id="PTHR30012">
    <property type="entry name" value="GENERAL SECRETION PATHWAY PROTEIN"/>
    <property type="match status" value="1"/>
</dbReference>
<dbReference type="PANTHER" id="PTHR30012:SF0">
    <property type="entry name" value="TYPE II SECRETION SYSTEM PROTEIN F-RELATED"/>
    <property type="match status" value="1"/>
</dbReference>
<evidence type="ECO:0000256" key="2">
    <source>
        <dbReference type="ARBA" id="ARBA00005745"/>
    </source>
</evidence>
<keyword evidence="6 7" id="KW-0472">Membrane</keyword>
<reference evidence="9 10" key="1">
    <citation type="submission" date="2015-11" db="EMBL/GenBank/DDBJ databases">
        <authorList>
            <person name="Zhang Y."/>
            <person name="Guo Z."/>
        </authorList>
    </citation>
    <scope>NUCLEOTIDE SEQUENCE [LARGE SCALE GENOMIC DNA]</scope>
    <source>
        <strain evidence="9">JGI-4</strain>
    </source>
</reference>
<keyword evidence="4 7" id="KW-0812">Transmembrane</keyword>
<evidence type="ECO:0000256" key="6">
    <source>
        <dbReference type="ARBA" id="ARBA00023136"/>
    </source>
</evidence>
<proteinExistence type="inferred from homology"/>
<evidence type="ECO:0000313" key="9">
    <source>
        <dbReference type="EMBL" id="CUU08414.1"/>
    </source>
</evidence>
<dbReference type="InterPro" id="IPR003004">
    <property type="entry name" value="GspF/PilC"/>
</dbReference>
<dbReference type="AlphaFoldDB" id="A0A0P1LJ42"/>
<comment type="similarity">
    <text evidence="2">Belongs to the GSP F family.</text>
</comment>